<organism evidence="2 3">
    <name type="scientific">Sediminivirga luteola</name>
    <dbReference type="NCBI Taxonomy" id="1774748"/>
    <lineage>
        <taxon>Bacteria</taxon>
        <taxon>Bacillati</taxon>
        <taxon>Actinomycetota</taxon>
        <taxon>Actinomycetes</taxon>
        <taxon>Micrococcales</taxon>
        <taxon>Brevibacteriaceae</taxon>
        <taxon>Sediminivirga</taxon>
    </lineage>
</organism>
<evidence type="ECO:0000259" key="1">
    <source>
        <dbReference type="SMART" id="SM00829"/>
    </source>
</evidence>
<dbReference type="CDD" id="cd08267">
    <property type="entry name" value="MDR1"/>
    <property type="match status" value="1"/>
</dbReference>
<accession>A0A8J2XI26</accession>
<dbReference type="Gene3D" id="3.40.50.720">
    <property type="entry name" value="NAD(P)-binding Rossmann-like Domain"/>
    <property type="match status" value="1"/>
</dbReference>
<evidence type="ECO:0000313" key="2">
    <source>
        <dbReference type="EMBL" id="GGA02622.1"/>
    </source>
</evidence>
<dbReference type="Gene3D" id="3.90.180.10">
    <property type="entry name" value="Medium-chain alcohol dehydrogenases, catalytic domain"/>
    <property type="match status" value="1"/>
</dbReference>
<dbReference type="InterPro" id="IPR050700">
    <property type="entry name" value="YIM1/Zinc_Alcohol_DH_Fams"/>
</dbReference>
<evidence type="ECO:0000313" key="3">
    <source>
        <dbReference type="Proteomes" id="UP000616114"/>
    </source>
</evidence>
<dbReference type="SUPFAM" id="SSF50129">
    <property type="entry name" value="GroES-like"/>
    <property type="match status" value="1"/>
</dbReference>
<dbReference type="SMART" id="SM00829">
    <property type="entry name" value="PKS_ER"/>
    <property type="match status" value="1"/>
</dbReference>
<feature type="domain" description="Enoyl reductase (ER)" evidence="1">
    <location>
        <begin position="10"/>
        <end position="321"/>
    </location>
</feature>
<dbReference type="InterPro" id="IPR013154">
    <property type="entry name" value="ADH-like_N"/>
</dbReference>
<proteinExistence type="predicted"/>
<reference evidence="2" key="2">
    <citation type="submission" date="2020-09" db="EMBL/GenBank/DDBJ databases">
        <authorList>
            <person name="Sun Q."/>
            <person name="Zhou Y."/>
        </authorList>
    </citation>
    <scope>NUCLEOTIDE SEQUENCE</scope>
    <source>
        <strain evidence="2">CGMCC 1.12785</strain>
    </source>
</reference>
<comment type="caution">
    <text evidence="2">The sequence shown here is derived from an EMBL/GenBank/DDBJ whole genome shotgun (WGS) entry which is preliminary data.</text>
</comment>
<reference evidence="2" key="1">
    <citation type="journal article" date="2014" name="Int. J. Syst. Evol. Microbiol.">
        <title>Complete genome sequence of Corynebacterium casei LMG S-19264T (=DSM 44701T), isolated from a smear-ripened cheese.</title>
        <authorList>
            <consortium name="US DOE Joint Genome Institute (JGI-PGF)"/>
            <person name="Walter F."/>
            <person name="Albersmeier A."/>
            <person name="Kalinowski J."/>
            <person name="Ruckert C."/>
        </authorList>
    </citation>
    <scope>NUCLEOTIDE SEQUENCE</scope>
    <source>
        <strain evidence="2">CGMCC 1.12785</strain>
    </source>
</reference>
<dbReference type="InterPro" id="IPR011032">
    <property type="entry name" value="GroES-like_sf"/>
</dbReference>
<dbReference type="AlphaFoldDB" id="A0A8J2XI26"/>
<dbReference type="SUPFAM" id="SSF51735">
    <property type="entry name" value="NAD(P)-binding Rossmann-fold domains"/>
    <property type="match status" value="1"/>
</dbReference>
<dbReference type="Pfam" id="PF13602">
    <property type="entry name" value="ADH_zinc_N_2"/>
    <property type="match status" value="1"/>
</dbReference>
<dbReference type="InterPro" id="IPR036291">
    <property type="entry name" value="NAD(P)-bd_dom_sf"/>
</dbReference>
<name>A0A8J2XI26_9MICO</name>
<sequence>MKAIVHDRYGGPEVLRLTDRTMPVPGPEEVVVRVVAAGVDAGVVHLLEGRPFPVRMALPLRGPRVLGTDVAGVVHAVGERVTEFRPGDEVFGVCPAGGDGSFAEYARTTASKLALKPRRLSFHHAAAIPVSATTALQAVRDAAAVRAGQRVLVLGTAGGVGHFAVQIADAAGARVTGACSTAKMAVVRDLGAETVIDYTAEDPLHRGPFDVIIDTGGHRSLRSLRRALAPRGTLVLVGSEPEGAPLGGMGRSMLAGALNPFSRQRLVMLASAVDRDALTDLSALAEAGKLAPTVTATLPLDRTAEAIRRLGRGHGTGKTVIAVEE</sequence>
<dbReference type="GO" id="GO:0016491">
    <property type="term" value="F:oxidoreductase activity"/>
    <property type="evidence" value="ECO:0007669"/>
    <property type="project" value="InterPro"/>
</dbReference>
<dbReference type="EMBL" id="BMFY01000001">
    <property type="protein sequence ID" value="GGA02622.1"/>
    <property type="molecule type" value="Genomic_DNA"/>
</dbReference>
<gene>
    <name evidence="2" type="ORF">GCM10011333_01480</name>
</gene>
<dbReference type="PANTHER" id="PTHR11695:SF294">
    <property type="entry name" value="RETICULON-4-INTERACTING PROTEIN 1, MITOCHONDRIAL"/>
    <property type="match status" value="1"/>
</dbReference>
<dbReference type="InterPro" id="IPR020843">
    <property type="entry name" value="ER"/>
</dbReference>
<keyword evidence="3" id="KW-1185">Reference proteome</keyword>
<dbReference type="Proteomes" id="UP000616114">
    <property type="component" value="Unassembled WGS sequence"/>
</dbReference>
<protein>
    <submittedName>
        <fullName evidence="2">NADPH:quinone reductase</fullName>
    </submittedName>
</protein>
<dbReference type="PANTHER" id="PTHR11695">
    <property type="entry name" value="ALCOHOL DEHYDROGENASE RELATED"/>
    <property type="match status" value="1"/>
</dbReference>
<dbReference type="RefSeq" id="WP_188549008.1">
    <property type="nucleotide sequence ID" value="NZ_BMFY01000001.1"/>
</dbReference>
<dbReference type="Pfam" id="PF08240">
    <property type="entry name" value="ADH_N"/>
    <property type="match status" value="1"/>
</dbReference>